<sequence>MKLSKSILLASLLATTTSVFADDFISANGVKLTVGDSLKTVTSRLGKPSEKAEGLIIWKLKNGNKIAARFDQYGLSNATLSGNVSTDYLYTDGIKIFLNKESISTIEKKLKYGCYHEGWGEGAIADYVVRSGPEGSINLIFNTWGGDITTKQLKSQKVSALSLGDDEPFGEQKYCHDQ</sequence>
<feature type="chain" id="PRO_5043745021" evidence="1">
    <location>
        <begin position="22"/>
        <end position="178"/>
    </location>
</feature>
<gene>
    <name evidence="2" type="ORF">KTH64_10015</name>
</gene>
<organism evidence="2 3">
    <name type="scientific">Acinetobacter junii</name>
    <dbReference type="NCBI Taxonomy" id="40215"/>
    <lineage>
        <taxon>Bacteria</taxon>
        <taxon>Pseudomonadati</taxon>
        <taxon>Pseudomonadota</taxon>
        <taxon>Gammaproteobacteria</taxon>
        <taxon>Moraxellales</taxon>
        <taxon>Moraxellaceae</taxon>
        <taxon>Acinetobacter</taxon>
    </lineage>
</organism>
<dbReference type="EMBL" id="JAHPRE010000037">
    <property type="protein sequence ID" value="MCU4397280.1"/>
    <property type="molecule type" value="Genomic_DNA"/>
</dbReference>
<evidence type="ECO:0000256" key="1">
    <source>
        <dbReference type="SAM" id="SignalP"/>
    </source>
</evidence>
<proteinExistence type="predicted"/>
<evidence type="ECO:0000313" key="2">
    <source>
        <dbReference type="EMBL" id="MCU4397280.1"/>
    </source>
</evidence>
<keyword evidence="1" id="KW-0732">Signal</keyword>
<feature type="signal peptide" evidence="1">
    <location>
        <begin position="1"/>
        <end position="21"/>
    </location>
</feature>
<accession>A0AAW5RAG3</accession>
<protein>
    <submittedName>
        <fullName evidence="2">Uncharacterized protein</fullName>
    </submittedName>
</protein>
<dbReference type="AlphaFoldDB" id="A0AAW5RAG3"/>
<reference evidence="2" key="1">
    <citation type="submission" date="2021-06" db="EMBL/GenBank/DDBJ databases">
        <title>Propagation of a rapidly emergent carbapenem-resistant Acinetobacter baumannii lineage by various extra-hospital transmission networks.</title>
        <authorList>
            <person name="Calix J."/>
        </authorList>
    </citation>
    <scope>NUCLEOTIDE SEQUENCE</scope>
    <source>
        <strain evidence="2">WU_MDCI_Aw63</strain>
    </source>
</reference>
<name>A0AAW5RAG3_ACIJU</name>
<dbReference type="RefSeq" id="WP_262579017.1">
    <property type="nucleotide sequence ID" value="NZ_JAHPRE010000037.1"/>
</dbReference>
<dbReference type="Proteomes" id="UP001208534">
    <property type="component" value="Unassembled WGS sequence"/>
</dbReference>
<evidence type="ECO:0000313" key="3">
    <source>
        <dbReference type="Proteomes" id="UP001208534"/>
    </source>
</evidence>
<comment type="caution">
    <text evidence="2">The sequence shown here is derived from an EMBL/GenBank/DDBJ whole genome shotgun (WGS) entry which is preliminary data.</text>
</comment>